<comment type="caution">
    <text evidence="2">The sequence shown here is derived from an EMBL/GenBank/DDBJ whole genome shotgun (WGS) entry which is preliminary data.</text>
</comment>
<evidence type="ECO:0000313" key="3">
    <source>
        <dbReference type="Proteomes" id="UP000034290"/>
    </source>
</evidence>
<evidence type="ECO:0008006" key="4">
    <source>
        <dbReference type="Google" id="ProtNLM"/>
    </source>
</evidence>
<protein>
    <recommendedName>
        <fullName evidence="4">Integral membrane protein CcmA involved in cell shape determination</fullName>
    </recommendedName>
</protein>
<dbReference type="Pfam" id="PF04519">
    <property type="entry name" value="Bactofilin"/>
    <property type="match status" value="1"/>
</dbReference>
<gene>
    <name evidence="2" type="ORF">UY81_C0036G0004</name>
</gene>
<sequence>MIDGEVTGSLQTAASLKVGETAKIHADVTAQSATIAGEVQGNVRVSDRLELLDGSRVHGDIEAQVLSVAAGAKINGHVSMEPGAVGVPTVAVGRGKKMKEEVVE</sequence>
<proteinExistence type="inferred from homology"/>
<accession>A0A0G1XXW2</accession>
<comment type="similarity">
    <text evidence="1">Belongs to the bactofilin family.</text>
</comment>
<reference evidence="2 3" key="1">
    <citation type="journal article" date="2015" name="Nature">
        <title>rRNA introns, odd ribosomes, and small enigmatic genomes across a large radiation of phyla.</title>
        <authorList>
            <person name="Brown C.T."/>
            <person name="Hug L.A."/>
            <person name="Thomas B.C."/>
            <person name="Sharon I."/>
            <person name="Castelle C.J."/>
            <person name="Singh A."/>
            <person name="Wilkins M.J."/>
            <person name="Williams K.H."/>
            <person name="Banfield J.F."/>
        </authorList>
    </citation>
    <scope>NUCLEOTIDE SEQUENCE [LARGE SCALE GENOMIC DNA]</scope>
</reference>
<dbReference type="PANTHER" id="PTHR35024:SF4">
    <property type="entry name" value="POLYMER-FORMING CYTOSKELETAL PROTEIN"/>
    <property type="match status" value="1"/>
</dbReference>
<dbReference type="PANTHER" id="PTHR35024">
    <property type="entry name" value="HYPOTHETICAL CYTOSOLIC PROTEIN"/>
    <property type="match status" value="1"/>
</dbReference>
<evidence type="ECO:0000256" key="1">
    <source>
        <dbReference type="ARBA" id="ARBA00044755"/>
    </source>
</evidence>
<dbReference type="Proteomes" id="UP000034290">
    <property type="component" value="Unassembled WGS sequence"/>
</dbReference>
<organism evidence="2 3">
    <name type="scientific">Candidatus Giovannonibacteria bacterium GW2011_GWA2_53_7</name>
    <dbReference type="NCBI Taxonomy" id="1618650"/>
    <lineage>
        <taxon>Bacteria</taxon>
        <taxon>Candidatus Giovannoniibacteriota</taxon>
    </lineage>
</organism>
<dbReference type="InterPro" id="IPR007607">
    <property type="entry name" value="BacA/B"/>
</dbReference>
<dbReference type="EMBL" id="LCRM01000036">
    <property type="protein sequence ID" value="KKW35841.1"/>
    <property type="molecule type" value="Genomic_DNA"/>
</dbReference>
<evidence type="ECO:0000313" key="2">
    <source>
        <dbReference type="EMBL" id="KKW35841.1"/>
    </source>
</evidence>
<dbReference type="AlphaFoldDB" id="A0A0G1XXW2"/>
<name>A0A0G1XXW2_9BACT</name>